<dbReference type="InterPro" id="IPR001455">
    <property type="entry name" value="TusA-like"/>
</dbReference>
<sequence>MSVAKAVKEMGKGQILEVIATDSQFIRDLQSWCGKNGHNSLKEKLVEKLVKVYVQRN</sequence>
<dbReference type="InterPro" id="IPR036868">
    <property type="entry name" value="TusA-like_sf"/>
</dbReference>
<organism evidence="2 3">
    <name type="scientific">Alkalihalobacillus alcalophilus ATCC 27647 = CGMCC 1.3604</name>
    <dbReference type="NCBI Taxonomy" id="1218173"/>
    <lineage>
        <taxon>Bacteria</taxon>
        <taxon>Bacillati</taxon>
        <taxon>Bacillota</taxon>
        <taxon>Bacilli</taxon>
        <taxon>Bacillales</taxon>
        <taxon>Bacillaceae</taxon>
        <taxon>Alkalihalobacillus</taxon>
    </lineage>
</organism>
<accession>A0A4S4JY46</accession>
<comment type="caution">
    <text evidence="2">The sequence shown here is derived from an EMBL/GenBank/DDBJ whole genome shotgun (WGS) entry which is preliminary data.</text>
</comment>
<gene>
    <name evidence="2" type="ORF">AJ85_12350</name>
</gene>
<name>A0A4S4JY46_ALKAL</name>
<dbReference type="SUPFAM" id="SSF64307">
    <property type="entry name" value="SirA-like"/>
    <property type="match status" value="1"/>
</dbReference>
<dbReference type="EMBL" id="JALP01000168">
    <property type="protein sequence ID" value="THG90185.1"/>
    <property type="molecule type" value="Genomic_DNA"/>
</dbReference>
<dbReference type="Gene3D" id="3.30.110.40">
    <property type="entry name" value="TusA-like domain"/>
    <property type="match status" value="1"/>
</dbReference>
<evidence type="ECO:0000313" key="2">
    <source>
        <dbReference type="EMBL" id="THG90185.1"/>
    </source>
</evidence>
<dbReference type="CDD" id="cd00291">
    <property type="entry name" value="SirA_YedF_YeeD"/>
    <property type="match status" value="1"/>
</dbReference>
<dbReference type="Pfam" id="PF01206">
    <property type="entry name" value="TusA"/>
    <property type="match status" value="1"/>
</dbReference>
<dbReference type="OrthoDB" id="9802028at2"/>
<protein>
    <recommendedName>
        <fullName evidence="1">UPF0033 domain-containing protein</fullName>
    </recommendedName>
</protein>
<proteinExistence type="predicted"/>
<dbReference type="Proteomes" id="UP000297014">
    <property type="component" value="Unassembled WGS sequence"/>
</dbReference>
<reference evidence="2 3" key="1">
    <citation type="submission" date="2014-01" db="EMBL/GenBank/DDBJ databases">
        <title>Draft genome sequencing of Bacillus alcalophilus CGMCC 1.3604.</title>
        <authorList>
            <person name="Yang J."/>
            <person name="Diao L."/>
            <person name="Yang S."/>
        </authorList>
    </citation>
    <scope>NUCLEOTIDE SEQUENCE [LARGE SCALE GENOMIC DNA]</scope>
    <source>
        <strain evidence="2 3">CGMCC 1.3604</strain>
    </source>
</reference>
<evidence type="ECO:0000313" key="3">
    <source>
        <dbReference type="Proteomes" id="UP000297014"/>
    </source>
</evidence>
<feature type="domain" description="UPF0033" evidence="1">
    <location>
        <begin position="2"/>
        <end position="56"/>
    </location>
</feature>
<dbReference type="AlphaFoldDB" id="A0A4S4JY46"/>
<evidence type="ECO:0000259" key="1">
    <source>
        <dbReference type="Pfam" id="PF01206"/>
    </source>
</evidence>